<evidence type="ECO:0000256" key="5">
    <source>
        <dbReference type="SAM" id="MobiDB-lite"/>
    </source>
</evidence>
<evidence type="ECO:0000313" key="7">
    <source>
        <dbReference type="EMBL" id="ONH22208.1"/>
    </source>
</evidence>
<dbReference type="SUPFAM" id="SSF46689">
    <property type="entry name" value="Homeodomain-like"/>
    <property type="match status" value="1"/>
</dbReference>
<feature type="region of interest" description="Disordered" evidence="5">
    <location>
        <begin position="192"/>
        <end position="214"/>
    </location>
</feature>
<name>A0A1V2HZX3_9ACTN</name>
<evidence type="ECO:0000256" key="1">
    <source>
        <dbReference type="ARBA" id="ARBA00023015"/>
    </source>
</evidence>
<dbReference type="GO" id="GO:0003700">
    <property type="term" value="F:DNA-binding transcription factor activity"/>
    <property type="evidence" value="ECO:0007669"/>
    <property type="project" value="TreeGrafter"/>
</dbReference>
<gene>
    <name evidence="7" type="ORF">BL253_36410</name>
</gene>
<protein>
    <recommendedName>
        <fullName evidence="6">HTH tetR-type domain-containing protein</fullName>
    </recommendedName>
</protein>
<feature type="DNA-binding region" description="H-T-H motif" evidence="4">
    <location>
        <begin position="39"/>
        <end position="58"/>
    </location>
</feature>
<dbReference type="InterPro" id="IPR050109">
    <property type="entry name" value="HTH-type_TetR-like_transc_reg"/>
</dbReference>
<dbReference type="EMBL" id="MOMC01000115">
    <property type="protein sequence ID" value="ONH22208.1"/>
    <property type="molecule type" value="Genomic_DNA"/>
</dbReference>
<dbReference type="PROSITE" id="PS50977">
    <property type="entry name" value="HTH_TETR_2"/>
    <property type="match status" value="1"/>
</dbReference>
<reference evidence="8" key="1">
    <citation type="submission" date="2016-10" db="EMBL/GenBank/DDBJ databases">
        <title>Frankia sp. NRRL B-16386 Genome sequencing.</title>
        <authorList>
            <person name="Ghodhbane-Gtari F."/>
            <person name="Swanson E."/>
            <person name="Gueddou A."/>
            <person name="Hezbri K."/>
            <person name="Ktari K."/>
            <person name="Nouioui I."/>
            <person name="Morris K."/>
            <person name="Simpson S."/>
            <person name="Abebe-Akele F."/>
            <person name="Thomas K."/>
            <person name="Gtari M."/>
            <person name="Tisa L.S."/>
        </authorList>
    </citation>
    <scope>NUCLEOTIDE SEQUENCE [LARGE SCALE GENOMIC DNA]</scope>
    <source>
        <strain evidence="8">NRRL B-16386</strain>
    </source>
</reference>
<dbReference type="InterPro" id="IPR009057">
    <property type="entry name" value="Homeodomain-like_sf"/>
</dbReference>
<dbReference type="PRINTS" id="PR00455">
    <property type="entry name" value="HTHTETR"/>
</dbReference>
<keyword evidence="8" id="KW-1185">Reference proteome</keyword>
<dbReference type="STRING" id="1834516.BL253_36410"/>
<comment type="caution">
    <text evidence="7">The sequence shown here is derived from an EMBL/GenBank/DDBJ whole genome shotgun (WGS) entry which is preliminary data.</text>
</comment>
<dbReference type="AlphaFoldDB" id="A0A1V2HZX3"/>
<dbReference type="PANTHER" id="PTHR30055:SF234">
    <property type="entry name" value="HTH-TYPE TRANSCRIPTIONAL REGULATOR BETI"/>
    <property type="match status" value="1"/>
</dbReference>
<dbReference type="Proteomes" id="UP000188929">
    <property type="component" value="Unassembled WGS sequence"/>
</dbReference>
<dbReference type="PANTHER" id="PTHR30055">
    <property type="entry name" value="HTH-TYPE TRANSCRIPTIONAL REGULATOR RUTR"/>
    <property type="match status" value="1"/>
</dbReference>
<evidence type="ECO:0000256" key="4">
    <source>
        <dbReference type="PROSITE-ProRule" id="PRU00335"/>
    </source>
</evidence>
<feature type="compositionally biased region" description="Basic and acidic residues" evidence="5">
    <location>
        <begin position="202"/>
        <end position="214"/>
    </location>
</feature>
<accession>A0A1V2HZX3</accession>
<evidence type="ECO:0000313" key="8">
    <source>
        <dbReference type="Proteomes" id="UP000188929"/>
    </source>
</evidence>
<organism evidence="7 8">
    <name type="scientific">Pseudofrankia asymbiotica</name>
    <dbReference type="NCBI Taxonomy" id="1834516"/>
    <lineage>
        <taxon>Bacteria</taxon>
        <taxon>Bacillati</taxon>
        <taxon>Actinomycetota</taxon>
        <taxon>Actinomycetes</taxon>
        <taxon>Frankiales</taxon>
        <taxon>Frankiaceae</taxon>
        <taxon>Pseudofrankia</taxon>
    </lineage>
</organism>
<dbReference type="GO" id="GO:0000976">
    <property type="term" value="F:transcription cis-regulatory region binding"/>
    <property type="evidence" value="ECO:0007669"/>
    <property type="project" value="TreeGrafter"/>
</dbReference>
<dbReference type="InterPro" id="IPR001647">
    <property type="entry name" value="HTH_TetR"/>
</dbReference>
<evidence type="ECO:0000256" key="2">
    <source>
        <dbReference type="ARBA" id="ARBA00023125"/>
    </source>
</evidence>
<evidence type="ECO:0000259" key="6">
    <source>
        <dbReference type="PROSITE" id="PS50977"/>
    </source>
</evidence>
<keyword evidence="3" id="KW-0804">Transcription</keyword>
<dbReference type="Gene3D" id="1.10.357.10">
    <property type="entry name" value="Tetracycline Repressor, domain 2"/>
    <property type="match status" value="1"/>
</dbReference>
<dbReference type="Pfam" id="PF00440">
    <property type="entry name" value="TetR_N"/>
    <property type="match status" value="1"/>
</dbReference>
<keyword evidence="2 4" id="KW-0238">DNA-binding</keyword>
<dbReference type="InterPro" id="IPR036271">
    <property type="entry name" value="Tet_transcr_reg_TetR-rel_C_sf"/>
</dbReference>
<proteinExistence type="predicted"/>
<dbReference type="SUPFAM" id="SSF48498">
    <property type="entry name" value="Tetracyclin repressor-like, C-terminal domain"/>
    <property type="match status" value="1"/>
</dbReference>
<feature type="domain" description="HTH tetR-type" evidence="6">
    <location>
        <begin position="17"/>
        <end position="76"/>
    </location>
</feature>
<sequence length="214" mass="23341">MTGVAELDAPPRRRDAVRNLERVLTSAGELLDQYGDDLTMEMIARHAGVGVGTIYRRFPNKDALLEELARAISESMLAAGRADLARADGTGLRDFLRTVGHTMVRHRGHAGLLVGRGSAAERARNLEALLADLLADAQLHGQAAAEVAVGDLMTIIWALRGVIESTADVAPDAWMRHLDLHLAALRDHVPSTDTRPALSARQLERISEIQRPRR</sequence>
<evidence type="ECO:0000256" key="3">
    <source>
        <dbReference type="ARBA" id="ARBA00023163"/>
    </source>
</evidence>
<keyword evidence="1" id="KW-0805">Transcription regulation</keyword>